<name>A0ABR9CBL8_9HYPH</name>
<dbReference type="Proteomes" id="UP000615687">
    <property type="component" value="Unassembled WGS sequence"/>
</dbReference>
<protein>
    <submittedName>
        <fullName evidence="1">Aspartate/glutamate racemase family protein</fullName>
    </submittedName>
</protein>
<gene>
    <name evidence="1" type="ORF">IG617_13310</name>
</gene>
<proteinExistence type="predicted"/>
<accession>A0ABR9CBL8</accession>
<organism evidence="1 2">
    <name type="scientific">Roseibium polysiphoniae</name>
    <dbReference type="NCBI Taxonomy" id="2571221"/>
    <lineage>
        <taxon>Bacteria</taxon>
        <taxon>Pseudomonadati</taxon>
        <taxon>Pseudomonadota</taxon>
        <taxon>Alphaproteobacteria</taxon>
        <taxon>Hyphomicrobiales</taxon>
        <taxon>Stappiaceae</taxon>
        <taxon>Roseibium</taxon>
    </lineage>
</organism>
<keyword evidence="2" id="KW-1185">Reference proteome</keyword>
<dbReference type="InterPro" id="IPR053714">
    <property type="entry name" value="Iso_Racemase_Enz_sf"/>
</dbReference>
<evidence type="ECO:0000313" key="1">
    <source>
        <dbReference type="EMBL" id="MBD8877270.1"/>
    </source>
</evidence>
<dbReference type="PANTHER" id="PTHR40267:SF1">
    <property type="entry name" value="BLR3294 PROTEIN"/>
    <property type="match status" value="1"/>
</dbReference>
<dbReference type="RefSeq" id="WP_192109715.1">
    <property type="nucleotide sequence ID" value="NZ_JACYXJ010000005.1"/>
</dbReference>
<dbReference type="PIRSF" id="PIRSF015736">
    <property type="entry name" value="MI"/>
    <property type="match status" value="1"/>
</dbReference>
<dbReference type="Gene3D" id="3.40.50.12500">
    <property type="match status" value="1"/>
</dbReference>
<dbReference type="EMBL" id="JACYXJ010000005">
    <property type="protein sequence ID" value="MBD8877270.1"/>
    <property type="molecule type" value="Genomic_DNA"/>
</dbReference>
<reference evidence="1 2" key="1">
    <citation type="submission" date="2020-09" db="EMBL/GenBank/DDBJ databases">
        <title>The genome sequence of type strain Labrenzia polysiphoniae KACC 19711.</title>
        <authorList>
            <person name="Liu Y."/>
        </authorList>
    </citation>
    <scope>NUCLEOTIDE SEQUENCE [LARGE SCALE GENOMIC DNA]</scope>
    <source>
        <strain evidence="1 2">KACC 19711</strain>
    </source>
</reference>
<dbReference type="InterPro" id="IPR026286">
    <property type="entry name" value="MaiA/AMDase"/>
</dbReference>
<dbReference type="PANTHER" id="PTHR40267">
    <property type="entry name" value="BLR3294 PROTEIN"/>
    <property type="match status" value="1"/>
</dbReference>
<dbReference type="Pfam" id="PF17645">
    <property type="entry name" value="Amdase"/>
    <property type="match status" value="1"/>
</dbReference>
<sequence>MTFRELQSRHLPFEADAGNASRAAIGLIVLQSDETLEVEFRSLSGLEGVAFYHSRIPSAHDVTPQTLQSMHEELPRAAGLLPDAQPMDVIAYCCTSGTAVIGPDNVAAAVQSKHPSAKVTNPMSAVLAACAHLGVKRPALVSPYTRSVSRTLQDNLEAAGLEIAALGSFEQEEEAVVARISQASLQEAICQIGASDDVDAVFASCTNLRSFDVIEACEAALNKPVITSNQALAWHILQCAGLPTKDVGPGRLFNG</sequence>
<comment type="caution">
    <text evidence="1">The sequence shown here is derived from an EMBL/GenBank/DDBJ whole genome shotgun (WGS) entry which is preliminary data.</text>
</comment>
<evidence type="ECO:0000313" key="2">
    <source>
        <dbReference type="Proteomes" id="UP000615687"/>
    </source>
</evidence>